<dbReference type="OrthoDB" id="9788304at2"/>
<name>A0A173RYV9_EUBRA</name>
<dbReference type="EMBL" id="CYYA01000003">
    <property type="protein sequence ID" value="CUM83222.1"/>
    <property type="molecule type" value="Genomic_DNA"/>
</dbReference>
<accession>A0A173RYV9</accession>
<organism evidence="3 4">
    <name type="scientific">Eubacterium ramulus</name>
    <dbReference type="NCBI Taxonomy" id="39490"/>
    <lineage>
        <taxon>Bacteria</taxon>
        <taxon>Bacillati</taxon>
        <taxon>Bacillota</taxon>
        <taxon>Clostridia</taxon>
        <taxon>Eubacteriales</taxon>
        <taxon>Eubacteriaceae</taxon>
        <taxon>Eubacterium</taxon>
    </lineage>
</organism>
<evidence type="ECO:0000313" key="3">
    <source>
        <dbReference type="EMBL" id="CUM83222.1"/>
    </source>
</evidence>
<sequence length="161" mass="17896">MAFFDKLGNTISAAGKTGLSKAKEIKDTARIALDIQEREGAIRKLYQDLGQAYYHAHKDDENSEYTQIDEIKAAFEEIGELKATKDGIRGIRRCPECGAAIADDANFCSSCGTKCEKPEPEVYEGEVVDSEEEADEETVESEEEDAPVEEEAFEDEEKTEE</sequence>
<gene>
    <name evidence="3" type="ORF">ERS852448_00692</name>
</gene>
<dbReference type="InterPro" id="IPR026870">
    <property type="entry name" value="Zinc_ribbon_dom"/>
</dbReference>
<proteinExistence type="predicted"/>
<protein>
    <recommendedName>
        <fullName evidence="2">Zinc-ribbon domain-containing protein</fullName>
    </recommendedName>
</protein>
<dbReference type="Pfam" id="PF13240">
    <property type="entry name" value="Zn_Ribbon_1"/>
    <property type="match status" value="1"/>
</dbReference>
<feature type="compositionally biased region" description="Acidic residues" evidence="1">
    <location>
        <begin position="121"/>
        <end position="161"/>
    </location>
</feature>
<dbReference type="STRING" id="39490.ERS852448_00692"/>
<dbReference type="AlphaFoldDB" id="A0A173RYV9"/>
<dbReference type="RefSeq" id="WP_055289404.1">
    <property type="nucleotide sequence ID" value="NZ_CAXUGT010000007.1"/>
</dbReference>
<dbReference type="GeneID" id="97392187"/>
<evidence type="ECO:0000256" key="1">
    <source>
        <dbReference type="SAM" id="MobiDB-lite"/>
    </source>
</evidence>
<evidence type="ECO:0000259" key="2">
    <source>
        <dbReference type="Pfam" id="PF13240"/>
    </source>
</evidence>
<dbReference type="Proteomes" id="UP000095492">
    <property type="component" value="Unassembled WGS sequence"/>
</dbReference>
<evidence type="ECO:0000313" key="4">
    <source>
        <dbReference type="Proteomes" id="UP000095492"/>
    </source>
</evidence>
<feature type="region of interest" description="Disordered" evidence="1">
    <location>
        <begin position="117"/>
        <end position="161"/>
    </location>
</feature>
<reference evidence="3 4" key="1">
    <citation type="submission" date="2015-09" db="EMBL/GenBank/DDBJ databases">
        <authorList>
            <consortium name="Pathogen Informatics"/>
        </authorList>
    </citation>
    <scope>NUCLEOTIDE SEQUENCE [LARGE SCALE GENOMIC DNA]</scope>
    <source>
        <strain evidence="3 4">2789STDY5608891</strain>
    </source>
</reference>
<feature type="domain" description="Zinc-ribbon" evidence="2">
    <location>
        <begin position="94"/>
        <end position="114"/>
    </location>
</feature>